<feature type="domain" description="EF-hand" evidence="4">
    <location>
        <begin position="123"/>
        <end position="158"/>
    </location>
</feature>
<evidence type="ECO:0000256" key="3">
    <source>
        <dbReference type="SAM" id="SignalP"/>
    </source>
</evidence>
<dbReference type="EMBL" id="CAJNOK010029256">
    <property type="protein sequence ID" value="CAF1445699.1"/>
    <property type="molecule type" value="Genomic_DNA"/>
</dbReference>
<accession>A0A8S2SQR6</accession>
<dbReference type="InterPro" id="IPR050230">
    <property type="entry name" value="CALM/Myosin/TropC-like"/>
</dbReference>
<gene>
    <name evidence="5" type="ORF">OVA965_LOCUS34617</name>
    <name evidence="6" type="ORF">TMI583_LOCUS35546</name>
</gene>
<dbReference type="SMART" id="SM00054">
    <property type="entry name" value="EFh"/>
    <property type="match status" value="4"/>
</dbReference>
<feature type="signal peptide" evidence="3">
    <location>
        <begin position="1"/>
        <end position="25"/>
    </location>
</feature>
<feature type="domain" description="EF-hand" evidence="4">
    <location>
        <begin position="52"/>
        <end position="86"/>
    </location>
</feature>
<dbReference type="FunFam" id="1.10.238.10:FF:000178">
    <property type="entry name" value="Calmodulin-2 A"/>
    <property type="match status" value="1"/>
</dbReference>
<dbReference type="InterPro" id="IPR002048">
    <property type="entry name" value="EF_hand_dom"/>
</dbReference>
<dbReference type="SUPFAM" id="SSF47473">
    <property type="entry name" value="EF-hand"/>
    <property type="match status" value="1"/>
</dbReference>
<comment type="caution">
    <text evidence="6">The sequence shown here is derived from an EMBL/GenBank/DDBJ whole genome shotgun (WGS) entry which is preliminary data.</text>
</comment>
<dbReference type="InterPro" id="IPR011992">
    <property type="entry name" value="EF-hand-dom_pair"/>
</dbReference>
<evidence type="ECO:0000313" key="5">
    <source>
        <dbReference type="EMBL" id="CAF1445699.1"/>
    </source>
</evidence>
<evidence type="ECO:0000313" key="6">
    <source>
        <dbReference type="EMBL" id="CAF4241121.1"/>
    </source>
</evidence>
<keyword evidence="1" id="KW-0677">Repeat</keyword>
<organism evidence="6 7">
    <name type="scientific">Didymodactylos carnosus</name>
    <dbReference type="NCBI Taxonomy" id="1234261"/>
    <lineage>
        <taxon>Eukaryota</taxon>
        <taxon>Metazoa</taxon>
        <taxon>Spiralia</taxon>
        <taxon>Gnathifera</taxon>
        <taxon>Rotifera</taxon>
        <taxon>Eurotatoria</taxon>
        <taxon>Bdelloidea</taxon>
        <taxon>Philodinida</taxon>
        <taxon>Philodinidae</taxon>
        <taxon>Didymodactylos</taxon>
    </lineage>
</organism>
<dbReference type="PANTHER" id="PTHR23048">
    <property type="entry name" value="MYOSIN LIGHT CHAIN 1, 3"/>
    <property type="match status" value="1"/>
</dbReference>
<evidence type="ECO:0000259" key="4">
    <source>
        <dbReference type="PROSITE" id="PS50222"/>
    </source>
</evidence>
<name>A0A8S2SQR6_9BILA</name>
<protein>
    <recommendedName>
        <fullName evidence="4">EF-hand domain-containing protein</fullName>
    </recommendedName>
</protein>
<evidence type="ECO:0000256" key="1">
    <source>
        <dbReference type="ARBA" id="ARBA00022737"/>
    </source>
</evidence>
<dbReference type="PROSITE" id="PS00018">
    <property type="entry name" value="EF_HAND_1"/>
    <property type="match status" value="2"/>
</dbReference>
<evidence type="ECO:0000313" key="7">
    <source>
        <dbReference type="Proteomes" id="UP000682733"/>
    </source>
</evidence>
<dbReference type="Proteomes" id="UP000682733">
    <property type="component" value="Unassembled WGS sequence"/>
</dbReference>
<sequence>MRSIKGFNLSQKCMLALLELKLLFSLFDTNHDGIISQNEIQNVIEATTGTSFQPEQLTAFMKLVDTDNSGDITIDEFTTLMNEHVQQKFLGLLELFNKFDVDKNGSVDKDEFEQIIKTVDNGISNEQIDLFTSLLDKNDSGSVTYEQFMEAATELYQKAQQSFSTA</sequence>
<dbReference type="Gene3D" id="1.10.238.10">
    <property type="entry name" value="EF-hand"/>
    <property type="match status" value="2"/>
</dbReference>
<dbReference type="GO" id="GO:0005509">
    <property type="term" value="F:calcium ion binding"/>
    <property type="evidence" value="ECO:0007669"/>
    <property type="project" value="InterPro"/>
</dbReference>
<dbReference type="GO" id="GO:0016460">
    <property type="term" value="C:myosin II complex"/>
    <property type="evidence" value="ECO:0007669"/>
    <property type="project" value="TreeGrafter"/>
</dbReference>
<dbReference type="PANTHER" id="PTHR23048:SF0">
    <property type="entry name" value="CALMODULIN LIKE 3"/>
    <property type="match status" value="1"/>
</dbReference>
<feature type="chain" id="PRO_5036273811" description="EF-hand domain-containing protein" evidence="3">
    <location>
        <begin position="26"/>
        <end position="166"/>
    </location>
</feature>
<keyword evidence="2" id="KW-0106">Calcium</keyword>
<dbReference type="Pfam" id="PF13499">
    <property type="entry name" value="EF-hand_7"/>
    <property type="match status" value="2"/>
</dbReference>
<reference evidence="6" key="1">
    <citation type="submission" date="2021-02" db="EMBL/GenBank/DDBJ databases">
        <authorList>
            <person name="Nowell W R."/>
        </authorList>
    </citation>
    <scope>NUCLEOTIDE SEQUENCE</scope>
</reference>
<feature type="domain" description="EF-hand" evidence="4">
    <location>
        <begin position="87"/>
        <end position="122"/>
    </location>
</feature>
<keyword evidence="3" id="KW-0732">Signal</keyword>
<dbReference type="EMBL" id="CAJOBA010051073">
    <property type="protein sequence ID" value="CAF4241121.1"/>
    <property type="molecule type" value="Genomic_DNA"/>
</dbReference>
<proteinExistence type="predicted"/>
<dbReference type="AlphaFoldDB" id="A0A8S2SQR6"/>
<dbReference type="PROSITE" id="PS50222">
    <property type="entry name" value="EF_HAND_2"/>
    <property type="match status" value="4"/>
</dbReference>
<feature type="domain" description="EF-hand" evidence="4">
    <location>
        <begin position="15"/>
        <end position="50"/>
    </location>
</feature>
<dbReference type="Proteomes" id="UP000677228">
    <property type="component" value="Unassembled WGS sequence"/>
</dbReference>
<evidence type="ECO:0000256" key="2">
    <source>
        <dbReference type="ARBA" id="ARBA00022837"/>
    </source>
</evidence>
<dbReference type="InterPro" id="IPR018247">
    <property type="entry name" value="EF_Hand_1_Ca_BS"/>
</dbReference>